<dbReference type="Proteomes" id="UP000515909">
    <property type="component" value="Chromosome"/>
</dbReference>
<dbReference type="EMBL" id="CP060286">
    <property type="protein sequence ID" value="QNK39733.1"/>
    <property type="molecule type" value="Genomic_DNA"/>
</dbReference>
<sequence>MGILETAEKRKIYNILVKRFEFETPYLMALVGGYLSENHISCENFGYPKMRQLLEEMPECASLSQVRTGTNMNYTVTLHEWKEEAVQEEAERLPAPREGEKPEAEPLEKPLGESDKRAVYDLLIDEFPAETPLPMASISLVMTNEGYRKETYGFVKMKQLLRQLSEFMTLQDTVTNGVPATLVTLHRVPSWDHERGRNSTGCPEAFQQLPETMNEIILPNKTLAILNKLITGEEAAPSEEILNRMKESYREARANGTFTVRENAYTFPLSLKAVGGEPMIAGIKPSRFEGENGWFLNFIGVQHSTPGKAIENFAFMGFWDNVLSDLAEMALPEKWYFQGEDPNSKLMLRSYLQYTFYRLQLEDKVSVSDDGRFAAFNTGMVTPHYDDIYACFEPNDDRQKNRWRFIGFSKAGGRGLGKRLVNYFNPLPQPASYFERKEDLLFDLEKDLHTDYDHILLDNIARLPVEFLREELHSEPDALELLDEIEAERSPKAKKNLYAQLRDIVSDSNRLYNRLRNRLEDAINLARKQVRWNYKTAIPCFFPTRNVMSLMLPLCLVSEGRADAALVVELTRAGNYQGQTILTLQQAYIDARMICRPNSEWLNADQIVPDLDAYTDSDSAD</sequence>
<dbReference type="AlphaFoldDB" id="A0A7G8T7Z2"/>
<protein>
    <submittedName>
        <fullName evidence="3">DUF3825 domain-containing protein</fullName>
    </submittedName>
</protein>
<evidence type="ECO:0000259" key="2">
    <source>
        <dbReference type="Pfam" id="PF12873"/>
    </source>
</evidence>
<feature type="region of interest" description="Disordered" evidence="1">
    <location>
        <begin position="86"/>
        <end position="111"/>
    </location>
</feature>
<gene>
    <name evidence="3" type="ORF">HCR03_13500</name>
</gene>
<dbReference type="Pfam" id="PF12873">
    <property type="entry name" value="DUF3825"/>
    <property type="match status" value="1"/>
</dbReference>
<feature type="domain" description="DUF3825" evidence="2">
    <location>
        <begin position="326"/>
        <end position="601"/>
    </location>
</feature>
<name>A0A7G8T7Z2_9FIRM</name>
<evidence type="ECO:0000256" key="1">
    <source>
        <dbReference type="SAM" id="MobiDB-lite"/>
    </source>
</evidence>
<dbReference type="InterPro" id="IPR024437">
    <property type="entry name" value="DUF3825"/>
</dbReference>
<evidence type="ECO:0000313" key="3">
    <source>
        <dbReference type="EMBL" id="QNK39733.1"/>
    </source>
</evidence>
<proteinExistence type="predicted"/>
<dbReference type="RefSeq" id="WP_187034689.1">
    <property type="nucleotide sequence ID" value="NZ_CP060286.1"/>
</dbReference>
<organism evidence="3 4">
    <name type="scientific">Caproicibacter fermentans</name>
    <dbReference type="NCBI Taxonomy" id="2576756"/>
    <lineage>
        <taxon>Bacteria</taxon>
        <taxon>Bacillati</taxon>
        <taxon>Bacillota</taxon>
        <taxon>Clostridia</taxon>
        <taxon>Eubacteriales</taxon>
        <taxon>Acutalibacteraceae</taxon>
        <taxon>Caproicibacter</taxon>
    </lineage>
</organism>
<evidence type="ECO:0000313" key="4">
    <source>
        <dbReference type="Proteomes" id="UP000515909"/>
    </source>
</evidence>
<reference evidence="3 4" key="1">
    <citation type="submission" date="2020-08" db="EMBL/GenBank/DDBJ databases">
        <title>The isolate Caproiciproducens sp. 7D4C2 produces n-caproate at mildly acidic conditions from hexoses: genome and rBOX comparison with related strains and chain-elongating bacteria.</title>
        <authorList>
            <person name="Esquivel-Elizondo S."/>
            <person name="Bagci C."/>
            <person name="Temovska M."/>
            <person name="Jeon B.S."/>
            <person name="Bessarab I."/>
            <person name="Williams R.B.H."/>
            <person name="Huson D.H."/>
            <person name="Angenent L.T."/>
        </authorList>
    </citation>
    <scope>NUCLEOTIDE SEQUENCE [LARGE SCALE GENOMIC DNA]</scope>
    <source>
        <strain evidence="3 4">7D4C2</strain>
    </source>
</reference>
<accession>A0A7G8T7Z2</accession>
<dbReference type="KEGG" id="cfem:HCR03_13500"/>